<keyword evidence="3" id="KW-0067">ATP-binding</keyword>
<dbReference type="PANTHER" id="PTHR43204:SF1">
    <property type="entry name" value="ABC TRANSPORTER I FAMILY MEMBER 6, CHLOROPLASTIC"/>
    <property type="match status" value="1"/>
</dbReference>
<proteinExistence type="inferred from homology"/>
<organism evidence="5 6">
    <name type="scientific">Symbiobacterium thermophilum</name>
    <dbReference type="NCBI Taxonomy" id="2734"/>
    <lineage>
        <taxon>Bacteria</taxon>
        <taxon>Bacillati</taxon>
        <taxon>Bacillota</taxon>
        <taxon>Clostridia</taxon>
        <taxon>Eubacteriales</taxon>
        <taxon>Symbiobacteriaceae</taxon>
        <taxon>Symbiobacterium</taxon>
    </lineage>
</organism>
<name>A0A953LDM3_SYMTR</name>
<dbReference type="InterPro" id="IPR017871">
    <property type="entry name" value="ABC_transporter-like_CS"/>
</dbReference>
<evidence type="ECO:0000313" key="5">
    <source>
        <dbReference type="EMBL" id="MBY6275585.1"/>
    </source>
</evidence>
<evidence type="ECO:0000256" key="2">
    <source>
        <dbReference type="ARBA" id="ARBA00022741"/>
    </source>
</evidence>
<dbReference type="GO" id="GO:0016887">
    <property type="term" value="F:ATP hydrolysis activity"/>
    <property type="evidence" value="ECO:0007669"/>
    <property type="project" value="InterPro"/>
</dbReference>
<dbReference type="Gene3D" id="3.40.50.300">
    <property type="entry name" value="P-loop containing nucleotide triphosphate hydrolases"/>
    <property type="match status" value="1"/>
</dbReference>
<sequence>MSQVRRTCERSSAIVTTGVPLTVRNLHVSIDDKEILKGVDLEVKPGEIHAIMGPNGAGKTTLGFALMGHPRYEVTEGTVMLGDQNVLEMEVSDRAKAGLFLAFQYPFEVSGVTVANFLHQAVNALRGEEISVWDFQEKLAEKMELLEMDESFAGRYLNEGFSGGEKKRNEMLQMLLLEPKIAILDETDSGLDIDALKVVAKAVNSLRGPNFGAIVITHYHRILDHIKPDVVHVLMDGRIVKTGGPELALEIEKKGYDWIKAELGLADEAAEAGVK</sequence>
<evidence type="ECO:0000313" key="6">
    <source>
        <dbReference type="Proteomes" id="UP000732377"/>
    </source>
</evidence>
<dbReference type="PROSITE" id="PS00211">
    <property type="entry name" value="ABC_TRANSPORTER_1"/>
    <property type="match status" value="1"/>
</dbReference>
<dbReference type="NCBIfam" id="TIGR01978">
    <property type="entry name" value="sufC"/>
    <property type="match status" value="1"/>
</dbReference>
<gene>
    <name evidence="5" type="primary">sufC</name>
    <name evidence="5" type="ORF">CWE10_05080</name>
</gene>
<evidence type="ECO:0000256" key="1">
    <source>
        <dbReference type="ARBA" id="ARBA00006216"/>
    </source>
</evidence>
<dbReference type="SUPFAM" id="SSF52540">
    <property type="entry name" value="P-loop containing nucleoside triphosphate hydrolases"/>
    <property type="match status" value="1"/>
</dbReference>
<dbReference type="Proteomes" id="UP000732377">
    <property type="component" value="Unassembled WGS sequence"/>
</dbReference>
<dbReference type="CDD" id="cd03217">
    <property type="entry name" value="ABC_FeS_Assembly"/>
    <property type="match status" value="1"/>
</dbReference>
<protein>
    <submittedName>
        <fullName evidence="5">Fe-S cluster assembly ATPase SufC</fullName>
    </submittedName>
</protein>
<keyword evidence="2" id="KW-0547">Nucleotide-binding</keyword>
<feature type="domain" description="ABC transporter" evidence="4">
    <location>
        <begin position="21"/>
        <end position="261"/>
    </location>
</feature>
<comment type="similarity">
    <text evidence="1">Belongs to the ABC transporter superfamily. Ycf16 family.</text>
</comment>
<comment type="caution">
    <text evidence="5">The sequence shown here is derived from an EMBL/GenBank/DDBJ whole genome shotgun (WGS) entry which is preliminary data.</text>
</comment>
<dbReference type="InterPro" id="IPR003439">
    <property type="entry name" value="ABC_transporter-like_ATP-bd"/>
</dbReference>
<dbReference type="EMBL" id="PIUK01000031">
    <property type="protein sequence ID" value="MBY6275585.1"/>
    <property type="molecule type" value="Genomic_DNA"/>
</dbReference>
<dbReference type="InterPro" id="IPR027417">
    <property type="entry name" value="P-loop_NTPase"/>
</dbReference>
<dbReference type="InterPro" id="IPR010230">
    <property type="entry name" value="FeS-cluster_ATPase_SufC"/>
</dbReference>
<dbReference type="PANTHER" id="PTHR43204">
    <property type="entry name" value="ABC TRANSPORTER I FAMILY MEMBER 6, CHLOROPLASTIC"/>
    <property type="match status" value="1"/>
</dbReference>
<dbReference type="Pfam" id="PF00005">
    <property type="entry name" value="ABC_tran"/>
    <property type="match status" value="1"/>
</dbReference>
<dbReference type="GO" id="GO:0005524">
    <property type="term" value="F:ATP binding"/>
    <property type="evidence" value="ECO:0007669"/>
    <property type="project" value="UniProtKB-KW"/>
</dbReference>
<accession>A0A953LDM3</accession>
<dbReference type="AlphaFoldDB" id="A0A953LDM3"/>
<reference evidence="5" key="1">
    <citation type="submission" date="2017-11" db="EMBL/GenBank/DDBJ databases">
        <title>Three new genomes from thermophilic consortium.</title>
        <authorList>
            <person name="Quaggio R."/>
            <person name="Amgarten D."/>
            <person name="Setubal J.C."/>
        </authorList>
    </citation>
    <scope>NUCLEOTIDE SEQUENCE</scope>
    <source>
        <strain evidence="5">ZCTH01-B2</strain>
    </source>
</reference>
<evidence type="ECO:0000256" key="3">
    <source>
        <dbReference type="ARBA" id="ARBA00022840"/>
    </source>
</evidence>
<evidence type="ECO:0000259" key="4">
    <source>
        <dbReference type="PROSITE" id="PS50893"/>
    </source>
</evidence>
<dbReference type="PROSITE" id="PS50893">
    <property type="entry name" value="ABC_TRANSPORTER_2"/>
    <property type="match status" value="1"/>
</dbReference>